<accession>A0A818YME6</accession>
<protein>
    <recommendedName>
        <fullName evidence="4">PXA domain-containing protein</fullName>
    </recommendedName>
</protein>
<keyword evidence="1" id="KW-0472">Membrane</keyword>
<sequence length="133" mass="15444">MIWTYSKVSSVFIPAICIFIYFFIYYTLFTICFSLISIGLIYGVILAIFQSKSYAIVNPGKSKRKHNDIVKWIIEQVQISSKQNLKENAIEKHETNIDLKAIIDQICDLLFEGLILPWYKNVSYEQSTFTEAI</sequence>
<feature type="non-terminal residue" evidence="2">
    <location>
        <position position="1"/>
    </location>
</feature>
<organism evidence="2 3">
    <name type="scientific">Rotaria magnacalcarata</name>
    <dbReference type="NCBI Taxonomy" id="392030"/>
    <lineage>
        <taxon>Eukaryota</taxon>
        <taxon>Metazoa</taxon>
        <taxon>Spiralia</taxon>
        <taxon>Gnathifera</taxon>
        <taxon>Rotifera</taxon>
        <taxon>Eurotatoria</taxon>
        <taxon>Bdelloidea</taxon>
        <taxon>Philodinida</taxon>
        <taxon>Philodinidae</taxon>
        <taxon>Rotaria</taxon>
    </lineage>
</organism>
<evidence type="ECO:0008006" key="4">
    <source>
        <dbReference type="Google" id="ProtNLM"/>
    </source>
</evidence>
<evidence type="ECO:0000313" key="3">
    <source>
        <dbReference type="Proteomes" id="UP000663842"/>
    </source>
</evidence>
<reference evidence="2" key="1">
    <citation type="submission" date="2021-02" db="EMBL/GenBank/DDBJ databases">
        <authorList>
            <person name="Nowell W R."/>
        </authorList>
    </citation>
    <scope>NUCLEOTIDE SEQUENCE</scope>
</reference>
<comment type="caution">
    <text evidence="2">The sequence shown here is derived from an EMBL/GenBank/DDBJ whole genome shotgun (WGS) entry which is preliminary data.</text>
</comment>
<feature type="transmembrane region" description="Helical" evidence="1">
    <location>
        <begin position="12"/>
        <end position="45"/>
    </location>
</feature>
<keyword evidence="1" id="KW-1133">Transmembrane helix</keyword>
<name>A0A818YME6_9BILA</name>
<evidence type="ECO:0000313" key="2">
    <source>
        <dbReference type="EMBL" id="CAF3756373.1"/>
    </source>
</evidence>
<evidence type="ECO:0000256" key="1">
    <source>
        <dbReference type="SAM" id="Phobius"/>
    </source>
</evidence>
<dbReference type="AlphaFoldDB" id="A0A818YME6"/>
<dbReference type="Proteomes" id="UP000663842">
    <property type="component" value="Unassembled WGS sequence"/>
</dbReference>
<proteinExistence type="predicted"/>
<keyword evidence="1" id="KW-0812">Transmembrane</keyword>
<dbReference type="EMBL" id="CAJOBF010000138">
    <property type="protein sequence ID" value="CAF3756373.1"/>
    <property type="molecule type" value="Genomic_DNA"/>
</dbReference>
<gene>
    <name evidence="2" type="ORF">UXM345_LOCUS2302</name>
</gene>